<evidence type="ECO:0000313" key="2">
    <source>
        <dbReference type="Proteomes" id="UP001174936"/>
    </source>
</evidence>
<dbReference type="AlphaFoldDB" id="A0AA39Y0Y6"/>
<accession>A0AA39Y0Y6</accession>
<keyword evidence="2" id="KW-1185">Reference proteome</keyword>
<organism evidence="1 2">
    <name type="scientific">Cercophora newfieldiana</name>
    <dbReference type="NCBI Taxonomy" id="92897"/>
    <lineage>
        <taxon>Eukaryota</taxon>
        <taxon>Fungi</taxon>
        <taxon>Dikarya</taxon>
        <taxon>Ascomycota</taxon>
        <taxon>Pezizomycotina</taxon>
        <taxon>Sordariomycetes</taxon>
        <taxon>Sordariomycetidae</taxon>
        <taxon>Sordariales</taxon>
        <taxon>Lasiosphaeriaceae</taxon>
        <taxon>Cercophora</taxon>
    </lineage>
</organism>
<protein>
    <submittedName>
        <fullName evidence="1">Uncharacterized protein</fullName>
    </submittedName>
</protein>
<name>A0AA39Y0Y6_9PEZI</name>
<gene>
    <name evidence="1" type="ORF">B0T16DRAFT_391907</name>
</gene>
<dbReference type="Proteomes" id="UP001174936">
    <property type="component" value="Unassembled WGS sequence"/>
</dbReference>
<comment type="caution">
    <text evidence="1">The sequence shown here is derived from an EMBL/GenBank/DDBJ whole genome shotgun (WGS) entry which is preliminary data.</text>
</comment>
<sequence>MSAHQPSMAKSASKGESGEGGSDFHVLAKKFLACCPALGMKIVGSANKESGEMSAVNGIFDRIPHVLAAANQIRATRQIFLRLMQLRAARGALGWSERATALRGGEEMQGPKQACPTRTTPKVRKRKVYQYFRLDIPRKRTPGPDPALLLFGCDGS</sequence>
<dbReference type="EMBL" id="JAULSV010000005">
    <property type="protein sequence ID" value="KAK0643375.1"/>
    <property type="molecule type" value="Genomic_DNA"/>
</dbReference>
<reference evidence="1" key="1">
    <citation type="submission" date="2023-06" db="EMBL/GenBank/DDBJ databases">
        <title>Genome-scale phylogeny and comparative genomics of the fungal order Sordariales.</title>
        <authorList>
            <consortium name="Lawrence Berkeley National Laboratory"/>
            <person name="Hensen N."/>
            <person name="Bonometti L."/>
            <person name="Westerberg I."/>
            <person name="Brannstrom I.O."/>
            <person name="Guillou S."/>
            <person name="Cros-Aarteil S."/>
            <person name="Calhoun S."/>
            <person name="Haridas S."/>
            <person name="Kuo A."/>
            <person name="Mondo S."/>
            <person name="Pangilinan J."/>
            <person name="Riley R."/>
            <person name="Labutti K."/>
            <person name="Andreopoulos B."/>
            <person name="Lipzen A."/>
            <person name="Chen C."/>
            <person name="Yanf M."/>
            <person name="Daum C."/>
            <person name="Ng V."/>
            <person name="Clum A."/>
            <person name="Steindorff A."/>
            <person name="Ohm R."/>
            <person name="Martin F."/>
            <person name="Silar P."/>
            <person name="Natvig D."/>
            <person name="Lalanne C."/>
            <person name="Gautier V."/>
            <person name="Ament-Velasquez S.L."/>
            <person name="Kruys A."/>
            <person name="Hutchinson M.I."/>
            <person name="Powell A.J."/>
            <person name="Barry K."/>
            <person name="Miller A.N."/>
            <person name="Grigoriev I.V."/>
            <person name="Debuchy R."/>
            <person name="Gladieux P."/>
            <person name="Thoren M.H."/>
            <person name="Johannesson H."/>
        </authorList>
    </citation>
    <scope>NUCLEOTIDE SEQUENCE</scope>
    <source>
        <strain evidence="1">SMH2532-1</strain>
    </source>
</reference>
<proteinExistence type="predicted"/>
<evidence type="ECO:0000313" key="1">
    <source>
        <dbReference type="EMBL" id="KAK0643375.1"/>
    </source>
</evidence>